<sequence>MTAIAPECTVARYLALRLAELGITHLFGVPGNHLGPFLTTLRAEGDIEWVGTPTEGGAGQAADAYARLHGVGAAAVTYSVGAFNLLGACGGAYVERVPLIAVNASPSYEQWQNYRALGLLTSHMSPRPESNLEVYRQVTVDAQVISNPGLAPGQIDAALTACLTERRPVYLEVMEDLWDEPCAAPEKPVLRRERPFGARSRLMLNDAVHAILTLVEKHPGPDGRPRPIVWAGEEIDRFRLGGQLTDLVEATGVPFCTTVGAKAVVDEDLPRFHGVYNGHASHPDVRWIFKDWATCRIGLGAWSTSKNLGGEQCVGGDWVMAANGGVSVGTSYFPDVQLGHLLPALQDALVKAYGSGGLAADYYAEAHAHHGAPGDRPAGLAHHRASLHVSGTPSRHAERLTYDGVFDRINHFLGHETRQDWTVVSDAAFSLIGSMNLSLPAGGFLSQISWLSIGWSVGAATGVALAPEREHTRPMVFVGDGAFQETCQEISTHTRLGLRSVVFVLDNGHFYGIEQMLVHPSYYAEPGFADPDPYNVLHPWHHDRLAAVFAGEKTPANGVSIEHPSELDALLARLTDPTDPVNAGPLLVRVRLHRHDYPRAMAYKVPKPSATAPWTGRPGGRENTRRDGVPGNPRG</sequence>
<protein>
    <recommendedName>
        <fullName evidence="5">Alpha-keto-acid decarboxylase</fullName>
    </recommendedName>
</protein>
<dbReference type="Pfam" id="PF02776">
    <property type="entry name" value="TPP_enzyme_N"/>
    <property type="match status" value="1"/>
</dbReference>
<keyword evidence="9 11" id="KW-0786">Thiamine pyrophosphate</keyword>
<dbReference type="InterPro" id="IPR029035">
    <property type="entry name" value="DHS-like_NAD/FAD-binding_dom"/>
</dbReference>
<reference evidence="17" key="1">
    <citation type="journal article" date="2019" name="Int. J. Syst. Evol. Microbiol.">
        <title>The Global Catalogue of Microorganisms (GCM) 10K type strain sequencing project: providing services to taxonomists for standard genome sequencing and annotation.</title>
        <authorList>
            <consortium name="The Broad Institute Genomics Platform"/>
            <consortium name="The Broad Institute Genome Sequencing Center for Infectious Disease"/>
            <person name="Wu L."/>
            <person name="Ma J."/>
        </authorList>
    </citation>
    <scope>NUCLEOTIDE SEQUENCE [LARGE SCALE GENOMIC DNA]</scope>
    <source>
        <strain evidence="17">JCM 6922</strain>
    </source>
</reference>
<name>A0ABP5WZ23_9ACTN</name>
<evidence type="ECO:0000256" key="5">
    <source>
        <dbReference type="ARBA" id="ARBA00020054"/>
    </source>
</evidence>
<feature type="domain" description="Thiamine pyrophosphate enzyme TPP-binding" evidence="14">
    <location>
        <begin position="442"/>
        <end position="575"/>
    </location>
</feature>
<dbReference type="Pfam" id="PF00205">
    <property type="entry name" value="TPP_enzyme_M"/>
    <property type="match status" value="1"/>
</dbReference>
<evidence type="ECO:0000256" key="8">
    <source>
        <dbReference type="ARBA" id="ARBA00022842"/>
    </source>
</evidence>
<evidence type="ECO:0000259" key="13">
    <source>
        <dbReference type="Pfam" id="PF00205"/>
    </source>
</evidence>
<feature type="region of interest" description="Disordered" evidence="12">
    <location>
        <begin position="607"/>
        <end position="635"/>
    </location>
</feature>
<evidence type="ECO:0000256" key="6">
    <source>
        <dbReference type="ARBA" id="ARBA00022723"/>
    </source>
</evidence>
<dbReference type="EMBL" id="BAAATK010000019">
    <property type="protein sequence ID" value="GAA2440503.1"/>
    <property type="molecule type" value="Genomic_DNA"/>
</dbReference>
<comment type="cofactor">
    <cofactor evidence="2">
        <name>thiamine diphosphate</name>
        <dbReference type="ChEBI" id="CHEBI:58937"/>
    </cofactor>
</comment>
<dbReference type="InterPro" id="IPR012110">
    <property type="entry name" value="PDC/IPDC-like"/>
</dbReference>
<keyword evidence="10" id="KW-0456">Lyase</keyword>
<dbReference type="Pfam" id="PF02775">
    <property type="entry name" value="TPP_enzyme_C"/>
    <property type="match status" value="1"/>
</dbReference>
<evidence type="ECO:0000313" key="17">
    <source>
        <dbReference type="Proteomes" id="UP001500460"/>
    </source>
</evidence>
<proteinExistence type="inferred from homology"/>
<comment type="caution">
    <text evidence="16">The sequence shown here is derived from an EMBL/GenBank/DDBJ whole genome shotgun (WGS) entry which is preliminary data.</text>
</comment>
<dbReference type="InterPro" id="IPR011766">
    <property type="entry name" value="TPP_enzyme_TPP-bd"/>
</dbReference>
<dbReference type="Gene3D" id="3.40.50.970">
    <property type="match status" value="2"/>
</dbReference>
<gene>
    <name evidence="16" type="ORF">GCM10010421_33720</name>
</gene>
<dbReference type="InterPro" id="IPR029061">
    <property type="entry name" value="THDP-binding"/>
</dbReference>
<evidence type="ECO:0000256" key="10">
    <source>
        <dbReference type="ARBA" id="ARBA00023239"/>
    </source>
</evidence>
<evidence type="ECO:0000259" key="15">
    <source>
        <dbReference type="Pfam" id="PF02776"/>
    </source>
</evidence>
<accession>A0ABP5WZ23</accession>
<feature type="compositionally biased region" description="Basic and acidic residues" evidence="12">
    <location>
        <begin position="619"/>
        <end position="628"/>
    </location>
</feature>
<evidence type="ECO:0000256" key="12">
    <source>
        <dbReference type="SAM" id="MobiDB-lite"/>
    </source>
</evidence>
<feature type="domain" description="Thiamine pyrophosphate enzyme N-terminal TPP-binding" evidence="15">
    <location>
        <begin position="9"/>
        <end position="112"/>
    </location>
</feature>
<comment type="cofactor">
    <cofactor evidence="1">
        <name>a metal cation</name>
        <dbReference type="ChEBI" id="CHEBI:25213"/>
    </cofactor>
</comment>
<keyword evidence="8" id="KW-0460">Magnesium</keyword>
<dbReference type="Gene3D" id="3.40.50.1220">
    <property type="entry name" value="TPP-binding domain"/>
    <property type="match status" value="1"/>
</dbReference>
<evidence type="ECO:0000256" key="4">
    <source>
        <dbReference type="ARBA" id="ARBA00007812"/>
    </source>
</evidence>
<dbReference type="SUPFAM" id="SSF52518">
    <property type="entry name" value="Thiamin diphosphate-binding fold (THDP-binding)"/>
    <property type="match status" value="2"/>
</dbReference>
<dbReference type="InterPro" id="IPR012000">
    <property type="entry name" value="Thiamin_PyroP_enz_cen_dom"/>
</dbReference>
<dbReference type="SUPFAM" id="SSF52467">
    <property type="entry name" value="DHS-like NAD/FAD-binding domain"/>
    <property type="match status" value="1"/>
</dbReference>
<evidence type="ECO:0000313" key="16">
    <source>
        <dbReference type="EMBL" id="GAA2440503.1"/>
    </source>
</evidence>
<evidence type="ECO:0000256" key="1">
    <source>
        <dbReference type="ARBA" id="ARBA00001920"/>
    </source>
</evidence>
<keyword evidence="6" id="KW-0479">Metal-binding</keyword>
<evidence type="ECO:0000256" key="2">
    <source>
        <dbReference type="ARBA" id="ARBA00001964"/>
    </source>
</evidence>
<dbReference type="RefSeq" id="WP_344604134.1">
    <property type="nucleotide sequence ID" value="NZ_BAAATK010000019.1"/>
</dbReference>
<comment type="function">
    <text evidence="3">Decarboxylates branched-chain and aromatic alpha-keto acids to aldehydes.</text>
</comment>
<keyword evidence="17" id="KW-1185">Reference proteome</keyword>
<evidence type="ECO:0000256" key="11">
    <source>
        <dbReference type="RuleBase" id="RU362132"/>
    </source>
</evidence>
<dbReference type="Proteomes" id="UP001500460">
    <property type="component" value="Unassembled WGS sequence"/>
</dbReference>
<organism evidence="16 17">
    <name type="scientific">Streptomyces glaucus</name>
    <dbReference type="NCBI Taxonomy" id="284029"/>
    <lineage>
        <taxon>Bacteria</taxon>
        <taxon>Bacillati</taxon>
        <taxon>Actinomycetota</taxon>
        <taxon>Actinomycetes</taxon>
        <taxon>Kitasatosporales</taxon>
        <taxon>Streptomycetaceae</taxon>
        <taxon>Streptomyces</taxon>
    </lineage>
</organism>
<feature type="domain" description="Thiamine pyrophosphate enzyme central" evidence="13">
    <location>
        <begin position="226"/>
        <end position="303"/>
    </location>
</feature>
<evidence type="ECO:0000256" key="9">
    <source>
        <dbReference type="ARBA" id="ARBA00023052"/>
    </source>
</evidence>
<evidence type="ECO:0000259" key="14">
    <source>
        <dbReference type="Pfam" id="PF02775"/>
    </source>
</evidence>
<evidence type="ECO:0000256" key="3">
    <source>
        <dbReference type="ARBA" id="ARBA00002938"/>
    </source>
</evidence>
<dbReference type="PANTHER" id="PTHR43452">
    <property type="entry name" value="PYRUVATE DECARBOXYLASE"/>
    <property type="match status" value="1"/>
</dbReference>
<dbReference type="InterPro" id="IPR012001">
    <property type="entry name" value="Thiamin_PyroP_enz_TPP-bd_dom"/>
</dbReference>
<evidence type="ECO:0000256" key="7">
    <source>
        <dbReference type="ARBA" id="ARBA00022793"/>
    </source>
</evidence>
<comment type="similarity">
    <text evidence="4 11">Belongs to the TPP enzyme family.</text>
</comment>
<keyword evidence="7" id="KW-0210">Decarboxylase</keyword>
<dbReference type="PANTHER" id="PTHR43452:SF30">
    <property type="entry name" value="PYRUVATE DECARBOXYLASE ISOZYME 1-RELATED"/>
    <property type="match status" value="1"/>
</dbReference>